<name>A0A177DSQ5_ALTAL</name>
<dbReference type="VEuPathDB" id="FungiDB:CC77DRAFT_933227"/>
<dbReference type="Gene3D" id="3.10.129.10">
    <property type="entry name" value="Hotdog Thioesterase"/>
    <property type="match status" value="1"/>
</dbReference>
<evidence type="ECO:0008006" key="3">
    <source>
        <dbReference type="Google" id="ProtNLM"/>
    </source>
</evidence>
<dbReference type="SUPFAM" id="SSF54637">
    <property type="entry name" value="Thioesterase/thiol ester dehydrase-isomerase"/>
    <property type="match status" value="1"/>
</dbReference>
<dbReference type="InterPro" id="IPR029069">
    <property type="entry name" value="HotDog_dom_sf"/>
</dbReference>
<proteinExistence type="predicted"/>
<evidence type="ECO:0000313" key="1">
    <source>
        <dbReference type="EMBL" id="OAG21759.1"/>
    </source>
</evidence>
<keyword evidence="2" id="KW-1185">Reference proteome</keyword>
<dbReference type="KEGG" id="aalt:CC77DRAFT_933227"/>
<accession>A0A177DSQ5</accession>
<dbReference type="EMBL" id="KV441476">
    <property type="protein sequence ID" value="OAG21759.1"/>
    <property type="molecule type" value="Genomic_DNA"/>
</dbReference>
<sequence length="131" mass="14195">MGESQDNKTAEQKILKWGELSRSEGYDYHDSLASKIMNLEEVTIAPTGEASAVFTFVVPKTLCSSSFVPNSGGNLHGGAVALIFDITTSITIAAMSREGFWNGGNVSRTRYVLLCYSTSCFSLMSSSKYDL</sequence>
<gene>
    <name evidence="1" type="ORF">CC77DRAFT_933227</name>
</gene>
<dbReference type="Proteomes" id="UP000077248">
    <property type="component" value="Unassembled WGS sequence"/>
</dbReference>
<organism evidence="1 2">
    <name type="scientific">Alternaria alternata</name>
    <name type="common">Alternaria rot fungus</name>
    <name type="synonym">Torula alternata</name>
    <dbReference type="NCBI Taxonomy" id="5599"/>
    <lineage>
        <taxon>Eukaryota</taxon>
        <taxon>Fungi</taxon>
        <taxon>Dikarya</taxon>
        <taxon>Ascomycota</taxon>
        <taxon>Pezizomycotina</taxon>
        <taxon>Dothideomycetes</taxon>
        <taxon>Pleosporomycetidae</taxon>
        <taxon>Pleosporales</taxon>
        <taxon>Pleosporineae</taxon>
        <taxon>Pleosporaceae</taxon>
        <taxon>Alternaria</taxon>
        <taxon>Alternaria sect. Alternaria</taxon>
        <taxon>Alternaria alternata complex</taxon>
    </lineage>
</organism>
<reference evidence="1 2" key="1">
    <citation type="submission" date="2016-05" db="EMBL/GenBank/DDBJ databases">
        <title>Comparative analysis of secretome profiles of manganese(II)-oxidizing ascomycete fungi.</title>
        <authorList>
            <consortium name="DOE Joint Genome Institute"/>
            <person name="Zeiner C.A."/>
            <person name="Purvine S.O."/>
            <person name="Zink E.M."/>
            <person name="Wu S."/>
            <person name="Pasa-Tolic L."/>
            <person name="Chaput D.L."/>
            <person name="Haridas S."/>
            <person name="Grigoriev I.V."/>
            <person name="Santelli C.M."/>
            <person name="Hansel C.M."/>
        </authorList>
    </citation>
    <scope>NUCLEOTIDE SEQUENCE [LARGE SCALE GENOMIC DNA]</scope>
    <source>
        <strain evidence="1 2">SRC1lrK2f</strain>
    </source>
</reference>
<dbReference type="GeneID" id="29119897"/>
<protein>
    <recommendedName>
        <fullName evidence="3">Thioesterase domain-containing protein</fullName>
    </recommendedName>
</protein>
<dbReference type="RefSeq" id="XP_018387180.1">
    <property type="nucleotide sequence ID" value="XM_018534303.1"/>
</dbReference>
<dbReference type="OMA" id="ESQDTRT"/>
<evidence type="ECO:0000313" key="2">
    <source>
        <dbReference type="Proteomes" id="UP000077248"/>
    </source>
</evidence>
<dbReference type="AlphaFoldDB" id="A0A177DSQ5"/>